<dbReference type="EMBL" id="JBHRRZ010000011">
    <property type="protein sequence ID" value="MFC2947929.1"/>
    <property type="molecule type" value="Genomic_DNA"/>
</dbReference>
<organism evidence="2 3">
    <name type="scientific">Virgibacillus sediminis</name>
    <dbReference type="NCBI Taxonomy" id="202260"/>
    <lineage>
        <taxon>Bacteria</taxon>
        <taxon>Bacillati</taxon>
        <taxon>Bacillota</taxon>
        <taxon>Bacilli</taxon>
        <taxon>Bacillales</taxon>
        <taxon>Bacillaceae</taxon>
        <taxon>Virgibacillus</taxon>
    </lineage>
</organism>
<dbReference type="Proteomes" id="UP001595387">
    <property type="component" value="Unassembled WGS sequence"/>
</dbReference>
<proteinExistence type="predicted"/>
<sequence>MKKEKTLYRFLRYKGKQIEAKKEIPFELKMTSRLVLDELCFNWNRKHVEDKIDDTLTSGDKQEFARWSEVYKEYIWE</sequence>
<name>A0ABV7A510_9BACI</name>
<dbReference type="SMART" id="SM00914">
    <property type="entry name" value="IDEAL"/>
    <property type="match status" value="1"/>
</dbReference>
<dbReference type="Pfam" id="PF08858">
    <property type="entry name" value="IDEAL"/>
    <property type="match status" value="1"/>
</dbReference>
<protein>
    <submittedName>
        <fullName evidence="2">IDEAL domain-containing protein</fullName>
    </submittedName>
</protein>
<evidence type="ECO:0000259" key="1">
    <source>
        <dbReference type="SMART" id="SM00914"/>
    </source>
</evidence>
<accession>A0ABV7A510</accession>
<keyword evidence="3" id="KW-1185">Reference proteome</keyword>
<dbReference type="InterPro" id="IPR027393">
    <property type="entry name" value="Virus_scaffolding_prot_C"/>
</dbReference>
<gene>
    <name evidence="2" type="ORF">ACFODW_06185</name>
</gene>
<dbReference type="RefSeq" id="WP_390304338.1">
    <property type="nucleotide sequence ID" value="NZ_JBHRRZ010000011.1"/>
</dbReference>
<evidence type="ECO:0000313" key="3">
    <source>
        <dbReference type="Proteomes" id="UP001595387"/>
    </source>
</evidence>
<dbReference type="Gene3D" id="4.10.810.10">
    <property type="entry name" value="Virus Scaffolding Protein, Chain A"/>
    <property type="match status" value="1"/>
</dbReference>
<dbReference type="InterPro" id="IPR014957">
    <property type="entry name" value="IDEAL_dom"/>
</dbReference>
<feature type="domain" description="IDEAL" evidence="1">
    <location>
        <begin position="35"/>
        <end position="71"/>
    </location>
</feature>
<evidence type="ECO:0000313" key="2">
    <source>
        <dbReference type="EMBL" id="MFC2947929.1"/>
    </source>
</evidence>
<comment type="caution">
    <text evidence="2">The sequence shown here is derived from an EMBL/GenBank/DDBJ whole genome shotgun (WGS) entry which is preliminary data.</text>
</comment>
<reference evidence="3" key="1">
    <citation type="journal article" date="2019" name="Int. J. Syst. Evol. Microbiol.">
        <title>The Global Catalogue of Microorganisms (GCM) 10K type strain sequencing project: providing services to taxonomists for standard genome sequencing and annotation.</title>
        <authorList>
            <consortium name="The Broad Institute Genomics Platform"/>
            <consortium name="The Broad Institute Genome Sequencing Center for Infectious Disease"/>
            <person name="Wu L."/>
            <person name="Ma J."/>
        </authorList>
    </citation>
    <scope>NUCLEOTIDE SEQUENCE [LARGE SCALE GENOMIC DNA]</scope>
    <source>
        <strain evidence="3">KCTC 13193</strain>
    </source>
</reference>